<dbReference type="GO" id="GO:0012505">
    <property type="term" value="C:endomembrane system"/>
    <property type="evidence" value="ECO:0007669"/>
    <property type="project" value="UniProtKB-SubCell"/>
</dbReference>
<comment type="pathway">
    <text evidence="3">Protein modification; protein ubiquitination.</text>
</comment>
<dbReference type="PANTHER" id="PTHR46053">
    <property type="entry name" value="E3 UBIQUITIN-PROTEIN LIGASE MARCH4-LIKE"/>
    <property type="match status" value="1"/>
</dbReference>
<evidence type="ECO:0000256" key="4">
    <source>
        <dbReference type="ARBA" id="ARBA00012483"/>
    </source>
</evidence>
<dbReference type="EMBL" id="CACRXK020001549">
    <property type="protein sequence ID" value="CAB3989770.1"/>
    <property type="molecule type" value="Genomic_DNA"/>
</dbReference>
<sequence length="246" mass="28286">MDSEEGLTTEDGKDDDEEEMKICFYIPALLSNSTSTVMDTDDTQFKDQAYMKETPNHSIKDENDSLYNSESTSITFREDMKDDKMCRICYGGDSTFDKLITPCLCSGSTKYAHETCLLQWVSFKGSKACELCLYNMEIHCKGIKPFWKWQKPKSCDAVTTLSMLYSIVMFMFLAMVMWIATNKCTSALCITLYCLCIVAVAYFCYCCGYLHCMKPYCRAFWDINRRWSVVGRRISSENVENCDSKV</sequence>
<protein>
    <recommendedName>
        <fullName evidence="4">RING-type E3 ubiquitin transferase</fullName>
        <ecNumber evidence="4">2.3.2.27</ecNumber>
    </recommendedName>
</protein>
<dbReference type="Proteomes" id="UP001152795">
    <property type="component" value="Unassembled WGS sequence"/>
</dbReference>
<proteinExistence type="predicted"/>
<keyword evidence="6" id="KW-0812">Transmembrane</keyword>
<comment type="catalytic activity">
    <reaction evidence="1">
        <text>S-ubiquitinyl-[E2 ubiquitin-conjugating enzyme]-L-cysteine + [acceptor protein]-L-lysine = [E2 ubiquitin-conjugating enzyme]-L-cysteine + N(6)-ubiquitinyl-[acceptor protein]-L-lysine.</text>
        <dbReference type="EC" id="2.3.2.27"/>
    </reaction>
</comment>
<comment type="subcellular location">
    <subcellularLocation>
        <location evidence="2">Endomembrane system</location>
        <topology evidence="2">Multi-pass membrane protein</topology>
    </subcellularLocation>
</comment>
<keyword evidence="10" id="KW-0862">Zinc</keyword>
<evidence type="ECO:0000256" key="3">
    <source>
        <dbReference type="ARBA" id="ARBA00004906"/>
    </source>
</evidence>
<evidence type="ECO:0000256" key="2">
    <source>
        <dbReference type="ARBA" id="ARBA00004127"/>
    </source>
</evidence>
<comment type="caution">
    <text evidence="13">The sequence shown here is derived from an EMBL/GenBank/DDBJ whole genome shotgun (WGS) entry which is preliminary data.</text>
</comment>
<name>A0A7D9DN91_PARCT</name>
<dbReference type="SMART" id="SM00744">
    <property type="entry name" value="RINGv"/>
    <property type="match status" value="1"/>
</dbReference>
<keyword evidence="13" id="KW-0436">Ligase</keyword>
<dbReference type="InterPro" id="IPR013083">
    <property type="entry name" value="Znf_RING/FYVE/PHD"/>
</dbReference>
<dbReference type="Gene3D" id="3.30.40.10">
    <property type="entry name" value="Zinc/RING finger domain, C3HC4 (zinc finger)"/>
    <property type="match status" value="1"/>
</dbReference>
<keyword evidence="11" id="KW-1133">Transmembrane helix</keyword>
<dbReference type="GO" id="GO:0061630">
    <property type="term" value="F:ubiquitin protein ligase activity"/>
    <property type="evidence" value="ECO:0007669"/>
    <property type="project" value="UniProtKB-EC"/>
</dbReference>
<dbReference type="Pfam" id="PF12906">
    <property type="entry name" value="RINGv"/>
    <property type="match status" value="1"/>
</dbReference>
<dbReference type="GO" id="GO:0008270">
    <property type="term" value="F:zinc ion binding"/>
    <property type="evidence" value="ECO:0007669"/>
    <property type="project" value="UniProtKB-KW"/>
</dbReference>
<dbReference type="CDD" id="cd16495">
    <property type="entry name" value="RING_CH-C4HC3_MARCH"/>
    <property type="match status" value="1"/>
</dbReference>
<dbReference type="OrthoDB" id="273089at2759"/>
<evidence type="ECO:0000256" key="10">
    <source>
        <dbReference type="ARBA" id="ARBA00022833"/>
    </source>
</evidence>
<gene>
    <name evidence="13" type="ORF">PACLA_8A060059</name>
</gene>
<keyword evidence="14" id="KW-1185">Reference proteome</keyword>
<evidence type="ECO:0000256" key="9">
    <source>
        <dbReference type="ARBA" id="ARBA00022786"/>
    </source>
</evidence>
<accession>A0A7D9DN91</accession>
<evidence type="ECO:0000256" key="7">
    <source>
        <dbReference type="ARBA" id="ARBA00022723"/>
    </source>
</evidence>
<keyword evidence="5" id="KW-0808">Transferase</keyword>
<dbReference type="InterPro" id="IPR011016">
    <property type="entry name" value="Znf_RING-CH"/>
</dbReference>
<organism evidence="13 14">
    <name type="scientific">Paramuricea clavata</name>
    <name type="common">Red gorgonian</name>
    <name type="synonym">Violescent sea-whip</name>
    <dbReference type="NCBI Taxonomy" id="317549"/>
    <lineage>
        <taxon>Eukaryota</taxon>
        <taxon>Metazoa</taxon>
        <taxon>Cnidaria</taxon>
        <taxon>Anthozoa</taxon>
        <taxon>Octocorallia</taxon>
        <taxon>Malacalcyonacea</taxon>
        <taxon>Plexauridae</taxon>
        <taxon>Paramuricea</taxon>
    </lineage>
</organism>
<evidence type="ECO:0000313" key="14">
    <source>
        <dbReference type="Proteomes" id="UP001152795"/>
    </source>
</evidence>
<dbReference type="AlphaFoldDB" id="A0A7D9DN91"/>
<evidence type="ECO:0000256" key="12">
    <source>
        <dbReference type="ARBA" id="ARBA00023136"/>
    </source>
</evidence>
<evidence type="ECO:0000256" key="1">
    <source>
        <dbReference type="ARBA" id="ARBA00000900"/>
    </source>
</evidence>
<dbReference type="GO" id="GO:0016567">
    <property type="term" value="P:protein ubiquitination"/>
    <property type="evidence" value="ECO:0007669"/>
    <property type="project" value="InterPro"/>
</dbReference>
<evidence type="ECO:0000313" key="13">
    <source>
        <dbReference type="EMBL" id="CAB3989770.1"/>
    </source>
</evidence>
<reference evidence="13" key="1">
    <citation type="submission" date="2020-04" db="EMBL/GenBank/DDBJ databases">
        <authorList>
            <person name="Alioto T."/>
            <person name="Alioto T."/>
            <person name="Gomez Garrido J."/>
        </authorList>
    </citation>
    <scope>NUCLEOTIDE SEQUENCE</scope>
    <source>
        <strain evidence="13">A484AB</strain>
    </source>
</reference>
<evidence type="ECO:0000256" key="5">
    <source>
        <dbReference type="ARBA" id="ARBA00022679"/>
    </source>
</evidence>
<keyword evidence="8" id="KW-0863">Zinc-finger</keyword>
<dbReference type="SUPFAM" id="SSF57850">
    <property type="entry name" value="RING/U-box"/>
    <property type="match status" value="1"/>
</dbReference>
<keyword evidence="9" id="KW-0833">Ubl conjugation pathway</keyword>
<dbReference type="PROSITE" id="PS51292">
    <property type="entry name" value="ZF_RING_CH"/>
    <property type="match status" value="1"/>
</dbReference>
<keyword evidence="7" id="KW-0479">Metal-binding</keyword>
<evidence type="ECO:0000256" key="6">
    <source>
        <dbReference type="ARBA" id="ARBA00022692"/>
    </source>
</evidence>
<dbReference type="InterPro" id="IPR046356">
    <property type="entry name" value="MARCHF4/9/11"/>
</dbReference>
<dbReference type="PANTHER" id="PTHR46053:SF2">
    <property type="entry name" value="RING-TYPE E3 UBIQUITIN TRANSFERASE"/>
    <property type="match status" value="1"/>
</dbReference>
<dbReference type="EC" id="2.3.2.27" evidence="4"/>
<keyword evidence="12" id="KW-0472">Membrane</keyword>
<evidence type="ECO:0000256" key="8">
    <source>
        <dbReference type="ARBA" id="ARBA00022771"/>
    </source>
</evidence>
<evidence type="ECO:0000256" key="11">
    <source>
        <dbReference type="ARBA" id="ARBA00022989"/>
    </source>
</evidence>
<dbReference type="GO" id="GO:0016874">
    <property type="term" value="F:ligase activity"/>
    <property type="evidence" value="ECO:0007669"/>
    <property type="project" value="UniProtKB-KW"/>
</dbReference>